<accession>A0A9P6Z1X8</accession>
<evidence type="ECO:0000313" key="1">
    <source>
        <dbReference type="EMBL" id="KAG1568949.1"/>
    </source>
</evidence>
<keyword evidence="2" id="KW-1185">Reference proteome</keyword>
<reference evidence="1 2" key="1">
    <citation type="journal article" date="2020" name="Microb. Genom.">
        <title>Genetic diversity of clinical and environmental Mucorales isolates obtained from an investigation of mucormycosis cases among solid organ transplant recipients.</title>
        <authorList>
            <person name="Nguyen M.H."/>
            <person name="Kaul D."/>
            <person name="Muto C."/>
            <person name="Cheng S.J."/>
            <person name="Richter R.A."/>
            <person name="Bruno V.M."/>
            <person name="Liu G."/>
            <person name="Beyhan S."/>
            <person name="Sundermann A.J."/>
            <person name="Mounaud S."/>
            <person name="Pasculle A.W."/>
            <person name="Nierman W.C."/>
            <person name="Driscoll E."/>
            <person name="Cumbie R."/>
            <person name="Clancy C.J."/>
            <person name="Dupont C.L."/>
        </authorList>
    </citation>
    <scope>NUCLEOTIDE SEQUENCE [LARGE SCALE GENOMIC DNA]</scope>
    <source>
        <strain evidence="1 2">GL24</strain>
    </source>
</reference>
<comment type="caution">
    <text evidence="1">The sequence shown here is derived from an EMBL/GenBank/DDBJ whole genome shotgun (WGS) entry which is preliminary data.</text>
</comment>
<organism evidence="1 2">
    <name type="scientific">Rhizopus delemar</name>
    <dbReference type="NCBI Taxonomy" id="936053"/>
    <lineage>
        <taxon>Eukaryota</taxon>
        <taxon>Fungi</taxon>
        <taxon>Fungi incertae sedis</taxon>
        <taxon>Mucoromycota</taxon>
        <taxon>Mucoromycotina</taxon>
        <taxon>Mucoromycetes</taxon>
        <taxon>Mucorales</taxon>
        <taxon>Mucorineae</taxon>
        <taxon>Rhizopodaceae</taxon>
        <taxon>Rhizopus</taxon>
    </lineage>
</organism>
<dbReference type="EMBL" id="JAANIU010001029">
    <property type="protein sequence ID" value="KAG1568949.1"/>
    <property type="molecule type" value="Genomic_DNA"/>
</dbReference>
<evidence type="ECO:0000313" key="2">
    <source>
        <dbReference type="Proteomes" id="UP000740926"/>
    </source>
</evidence>
<name>A0A9P6Z1X8_9FUNG</name>
<protein>
    <submittedName>
        <fullName evidence="1">Uncharacterized protein</fullName>
    </submittedName>
</protein>
<proteinExistence type="predicted"/>
<dbReference type="AlphaFoldDB" id="A0A9P6Z1X8"/>
<dbReference type="Proteomes" id="UP000740926">
    <property type="component" value="Unassembled WGS sequence"/>
</dbReference>
<sequence>MLWFGDVFGGGNFGPLEMIDTGSNGASCHTGDYARWWKETFQIRGFEYWPTQSPDLQRILNYNNHYKLFADNTVAANVNIPFMTMTNKAVEDIISDITSLFIDSIIDFENIKICVTSGDILLHNHFTIDDYAYGENGNDLHRVPTAVVRERSYLSSTTYYELSIYWGFIELLVTDGFYVEDHSPNLFLGSSLRFWKHGELTSNEIYIMSDSSKETYTSPRLLNQYN</sequence>
<gene>
    <name evidence="1" type="ORF">G6F50_006826</name>
</gene>